<sequence length="217" mass="24606">MALLAILLKENKYDSIAVHDFGDIIKGASDISFDDDGMFLAKATKIVRRDILEARTKTFQAAVDNIDHNPTSVQAKGSFHGTGISIFQHIEPSKHGEERPRQPWNATDISSGYKIKDLPGEYCRVPPVSGRLQTDCPLPADPMVIESSIGHALEIERRWLKHIDGSLREDVRDDTNLSWPAFHAQRFRMVWHSGGLWSYITLVWLFPEENIGKEEKR</sequence>
<evidence type="ECO:0000313" key="2">
    <source>
        <dbReference type="Proteomes" id="UP001164746"/>
    </source>
</evidence>
<evidence type="ECO:0000313" key="1">
    <source>
        <dbReference type="EMBL" id="WAR28025.1"/>
    </source>
</evidence>
<protein>
    <submittedName>
        <fullName evidence="1">Uncharacterized protein</fullName>
    </submittedName>
</protein>
<accession>A0ABY7G0T4</accession>
<dbReference type="PANTHER" id="PTHR47018">
    <property type="entry name" value="CXC DOMAIN-CONTAINING PROTEIN-RELATED"/>
    <property type="match status" value="1"/>
</dbReference>
<gene>
    <name evidence="1" type="ORF">MAR_013729</name>
</gene>
<dbReference type="EMBL" id="CP111026">
    <property type="protein sequence ID" value="WAR28025.1"/>
    <property type="molecule type" value="Genomic_DNA"/>
</dbReference>
<name>A0ABY7G0T4_MYAAR</name>
<keyword evidence="2" id="KW-1185">Reference proteome</keyword>
<dbReference type="Proteomes" id="UP001164746">
    <property type="component" value="Chromosome 15"/>
</dbReference>
<reference evidence="1" key="1">
    <citation type="submission" date="2022-11" db="EMBL/GenBank/DDBJ databases">
        <title>Centuries of genome instability and evolution in soft-shell clam transmissible cancer (bioRxiv).</title>
        <authorList>
            <person name="Hart S.F.M."/>
            <person name="Yonemitsu M.A."/>
            <person name="Giersch R.M."/>
            <person name="Beal B.F."/>
            <person name="Arriagada G."/>
            <person name="Davis B.W."/>
            <person name="Ostrander E.A."/>
            <person name="Goff S.P."/>
            <person name="Metzger M.J."/>
        </authorList>
    </citation>
    <scope>NUCLEOTIDE SEQUENCE</scope>
    <source>
        <strain evidence="1">MELC-2E11</strain>
        <tissue evidence="1">Siphon/mantle</tissue>
    </source>
</reference>
<organism evidence="1 2">
    <name type="scientific">Mya arenaria</name>
    <name type="common">Soft-shell clam</name>
    <dbReference type="NCBI Taxonomy" id="6604"/>
    <lineage>
        <taxon>Eukaryota</taxon>
        <taxon>Metazoa</taxon>
        <taxon>Spiralia</taxon>
        <taxon>Lophotrochozoa</taxon>
        <taxon>Mollusca</taxon>
        <taxon>Bivalvia</taxon>
        <taxon>Autobranchia</taxon>
        <taxon>Heteroconchia</taxon>
        <taxon>Euheterodonta</taxon>
        <taxon>Imparidentia</taxon>
        <taxon>Neoheterodontei</taxon>
        <taxon>Myida</taxon>
        <taxon>Myoidea</taxon>
        <taxon>Myidae</taxon>
        <taxon>Mya</taxon>
    </lineage>
</organism>
<proteinExistence type="predicted"/>